<dbReference type="SUPFAM" id="SSF47413">
    <property type="entry name" value="lambda repressor-like DNA-binding domains"/>
    <property type="match status" value="1"/>
</dbReference>
<dbReference type="PROSITE" id="PS50943">
    <property type="entry name" value="HTH_CROC1"/>
    <property type="match status" value="1"/>
</dbReference>
<dbReference type="GO" id="GO:0003677">
    <property type="term" value="F:DNA binding"/>
    <property type="evidence" value="ECO:0007669"/>
    <property type="project" value="InterPro"/>
</dbReference>
<gene>
    <name evidence="2" type="ORF">SAMN05216410_2980</name>
</gene>
<evidence type="ECO:0000259" key="1">
    <source>
        <dbReference type="PROSITE" id="PS50943"/>
    </source>
</evidence>
<dbReference type="CDD" id="cd00093">
    <property type="entry name" value="HTH_XRE"/>
    <property type="match status" value="1"/>
</dbReference>
<dbReference type="EMBL" id="FMYH01000006">
    <property type="protein sequence ID" value="SDD22220.1"/>
    <property type="molecule type" value="Genomic_DNA"/>
</dbReference>
<protein>
    <submittedName>
        <fullName evidence="2">Helix-turn-helix</fullName>
    </submittedName>
</protein>
<dbReference type="Gene3D" id="1.10.260.40">
    <property type="entry name" value="lambda repressor-like DNA-binding domains"/>
    <property type="match status" value="1"/>
</dbReference>
<dbReference type="InterPro" id="IPR001387">
    <property type="entry name" value="Cro/C1-type_HTH"/>
</dbReference>
<evidence type="ECO:0000313" key="2">
    <source>
        <dbReference type="EMBL" id="SDD22220.1"/>
    </source>
</evidence>
<dbReference type="STRING" id="1814289.SAMN05216410_2980"/>
<dbReference type="Pfam" id="PF01381">
    <property type="entry name" value="HTH_3"/>
    <property type="match status" value="1"/>
</dbReference>
<dbReference type="RefSeq" id="WP_093184479.1">
    <property type="nucleotide sequence ID" value="NZ_FMYH01000006.1"/>
</dbReference>
<feature type="domain" description="HTH cro/C1-type" evidence="1">
    <location>
        <begin position="7"/>
        <end position="61"/>
    </location>
</feature>
<evidence type="ECO:0000313" key="3">
    <source>
        <dbReference type="Proteomes" id="UP000199039"/>
    </source>
</evidence>
<dbReference type="OrthoDB" id="9803128at2"/>
<name>A0A1G6SZ23_9MICO</name>
<reference evidence="2 3" key="1">
    <citation type="submission" date="2016-09" db="EMBL/GenBank/DDBJ databases">
        <authorList>
            <person name="Capua I."/>
            <person name="De Benedictis P."/>
            <person name="Joannis T."/>
            <person name="Lombin L.H."/>
            <person name="Cattoli G."/>
        </authorList>
    </citation>
    <scope>NUCLEOTIDE SEQUENCE [LARGE SCALE GENOMIC DNA]</scope>
    <source>
        <strain evidence="2 3">ISLP-3</strain>
    </source>
</reference>
<organism evidence="2 3">
    <name type="scientific">Sanguibacter gelidistatuariae</name>
    <dbReference type="NCBI Taxonomy" id="1814289"/>
    <lineage>
        <taxon>Bacteria</taxon>
        <taxon>Bacillati</taxon>
        <taxon>Actinomycetota</taxon>
        <taxon>Actinomycetes</taxon>
        <taxon>Micrococcales</taxon>
        <taxon>Sanguibacteraceae</taxon>
        <taxon>Sanguibacter</taxon>
    </lineage>
</organism>
<dbReference type="Proteomes" id="UP000199039">
    <property type="component" value="Unassembled WGS sequence"/>
</dbReference>
<accession>A0A1G6SZ23</accession>
<proteinExistence type="predicted"/>
<sequence length="171" mass="18566">MSVATLLRQARLDAGMTAQELADQAGTARTAISAYENGRKSPTGDTLTRLLHLTGHRLEAADEITFHEVLGARGSAYSVPSHLPRLSPQQATRTVTLPLHVAWSGQRRELDLSVRSDRIRAYRAVLSEGSPEDILSIVDGALLIDAWPDLDLPRGLVSHWAELISKDVAVA</sequence>
<dbReference type="AlphaFoldDB" id="A0A1G6SZ23"/>
<dbReference type="InterPro" id="IPR010982">
    <property type="entry name" value="Lambda_DNA-bd_dom_sf"/>
</dbReference>
<dbReference type="SMART" id="SM00530">
    <property type="entry name" value="HTH_XRE"/>
    <property type="match status" value="1"/>
</dbReference>
<keyword evidence="3" id="KW-1185">Reference proteome</keyword>